<organism evidence="2 3">
    <name type="scientific">Symbiodinium pilosum</name>
    <name type="common">Dinoflagellate</name>
    <dbReference type="NCBI Taxonomy" id="2952"/>
    <lineage>
        <taxon>Eukaryota</taxon>
        <taxon>Sar</taxon>
        <taxon>Alveolata</taxon>
        <taxon>Dinophyceae</taxon>
        <taxon>Suessiales</taxon>
        <taxon>Symbiodiniaceae</taxon>
        <taxon>Symbiodinium</taxon>
    </lineage>
</organism>
<feature type="region of interest" description="Disordered" evidence="1">
    <location>
        <begin position="31"/>
        <end position="151"/>
    </location>
</feature>
<evidence type="ECO:0000313" key="3">
    <source>
        <dbReference type="Proteomes" id="UP000649617"/>
    </source>
</evidence>
<name>A0A812PSU2_SYMPI</name>
<dbReference type="SUPFAM" id="SSF63829">
    <property type="entry name" value="Calcium-dependent phosphotriesterase"/>
    <property type="match status" value="1"/>
</dbReference>
<feature type="compositionally biased region" description="Polar residues" evidence="1">
    <location>
        <begin position="140"/>
        <end position="149"/>
    </location>
</feature>
<reference evidence="2" key="1">
    <citation type="submission" date="2021-02" db="EMBL/GenBank/DDBJ databases">
        <authorList>
            <person name="Dougan E. K."/>
            <person name="Rhodes N."/>
            <person name="Thang M."/>
            <person name="Chan C."/>
        </authorList>
    </citation>
    <scope>NUCLEOTIDE SEQUENCE</scope>
</reference>
<protein>
    <submittedName>
        <fullName evidence="2">Uncharacterized protein</fullName>
    </submittedName>
</protein>
<feature type="compositionally biased region" description="Low complexity" evidence="1">
    <location>
        <begin position="81"/>
        <end position="91"/>
    </location>
</feature>
<feature type="compositionally biased region" description="Low complexity" evidence="1">
    <location>
        <begin position="266"/>
        <end position="292"/>
    </location>
</feature>
<feature type="region of interest" description="Disordered" evidence="1">
    <location>
        <begin position="183"/>
        <end position="296"/>
    </location>
</feature>
<keyword evidence="3" id="KW-1185">Reference proteome</keyword>
<feature type="compositionally biased region" description="Basic and acidic residues" evidence="1">
    <location>
        <begin position="110"/>
        <end position="132"/>
    </location>
</feature>
<dbReference type="OrthoDB" id="427546at2759"/>
<accession>A0A812PSU2</accession>
<proteinExistence type="predicted"/>
<dbReference type="EMBL" id="CAJNIZ010014525">
    <property type="protein sequence ID" value="CAE7363061.1"/>
    <property type="molecule type" value="Genomic_DNA"/>
</dbReference>
<dbReference type="AlphaFoldDB" id="A0A812PSU2"/>
<feature type="compositionally biased region" description="Polar residues" evidence="1">
    <location>
        <begin position="39"/>
        <end position="54"/>
    </location>
</feature>
<evidence type="ECO:0000256" key="1">
    <source>
        <dbReference type="SAM" id="MobiDB-lite"/>
    </source>
</evidence>
<evidence type="ECO:0000313" key="2">
    <source>
        <dbReference type="EMBL" id="CAE7363061.1"/>
    </source>
</evidence>
<dbReference type="Proteomes" id="UP000649617">
    <property type="component" value="Unassembled WGS sequence"/>
</dbReference>
<comment type="caution">
    <text evidence="2">The sequence shown here is derived from an EMBL/GenBank/DDBJ whole genome shotgun (WGS) entry which is preliminary data.</text>
</comment>
<gene>
    <name evidence="2" type="ORF">SPIL2461_LOCUS8724</name>
</gene>
<sequence>MGIVLQVKDGGEATFNQIAALLERMERVKDQWAARAESVSRSSQGAQGPSSAPSVSERAPPNHQAEAWSPAAPGLVPVPLDSQASQAPSSDDVWRLGSLSEKEKKKKRKEVKDKDKEREGGGREGRDGREVAETGFPSAVSDSFTQSAWPDSGEAFAATDFGALGAWGTNAAANTASGFESWGRESSFQAAFGQSPPSGPGLSGPSGQEPFLEQTGKQKQEGLDRTSNQSVAIPPTANVATPQVLAQPGGEADAPFFDSQSQTEIKGSQSQKGQNTQQTQLPLPLQGSPLQGFSRPSGSSKASLYIELPFGSLPDDHEAFKHLFVRAAAEATNIAPSRIRVHAIRVPDTATEVLCYDPRTRLTSRFGSDLIDVGTHKWSGGVLAGDGRIYCVPWTHPQVLVIDCGSASVFFLETSEGTGCTAASLSEHKWRDCLLAPDGCIYCVPWTAEAVLRIDVVGGRATCFGDLPPGESKWAGAALGSDGRIYCAPYDSPSVLCIVPGPAPTATLLGNLGPLRRKWRGAVAAKNLIYMIPYNALEVLVVEPSKVEMKPPEMAPEVLSSLGEAQATARAIARYGVDADDHEDEDGGHLED</sequence>